<proteinExistence type="predicted"/>
<dbReference type="EMBL" id="FOMB01000002">
    <property type="protein sequence ID" value="SFC15857.1"/>
    <property type="molecule type" value="Genomic_DNA"/>
</dbReference>
<dbReference type="STRING" id="728005.SAMN04488059_102325"/>
<feature type="domain" description="HTH crp-type" evidence="5">
    <location>
        <begin position="154"/>
        <end position="234"/>
    </location>
</feature>
<dbReference type="CDD" id="cd00038">
    <property type="entry name" value="CAP_ED"/>
    <property type="match status" value="1"/>
</dbReference>
<evidence type="ECO:0000256" key="3">
    <source>
        <dbReference type="ARBA" id="ARBA00023163"/>
    </source>
</evidence>
<dbReference type="SUPFAM" id="SSF51206">
    <property type="entry name" value="cAMP-binding domain-like"/>
    <property type="match status" value="1"/>
</dbReference>
<dbReference type="Pfam" id="PF00027">
    <property type="entry name" value="cNMP_binding"/>
    <property type="match status" value="1"/>
</dbReference>
<dbReference type="InterPro" id="IPR000595">
    <property type="entry name" value="cNMP-bd_dom"/>
</dbReference>
<keyword evidence="3" id="KW-0804">Transcription</keyword>
<dbReference type="AlphaFoldDB" id="A0A1I1GVL1"/>
<dbReference type="InterPro" id="IPR018335">
    <property type="entry name" value="Tscrpt_reg_HTH_Crp-type_CS"/>
</dbReference>
<dbReference type="GO" id="GO:0003677">
    <property type="term" value="F:DNA binding"/>
    <property type="evidence" value="ECO:0007669"/>
    <property type="project" value="UniProtKB-KW"/>
</dbReference>
<dbReference type="InterPro" id="IPR050397">
    <property type="entry name" value="Env_Response_Regulators"/>
</dbReference>
<dbReference type="PROSITE" id="PS51063">
    <property type="entry name" value="HTH_CRP_2"/>
    <property type="match status" value="1"/>
</dbReference>
<dbReference type="PROSITE" id="PS00042">
    <property type="entry name" value="HTH_CRP_1"/>
    <property type="match status" value="1"/>
</dbReference>
<dbReference type="PRINTS" id="PR00034">
    <property type="entry name" value="HTHCRP"/>
</dbReference>
<sequence length="267" mass="29425">MSATLLENVNTLCSDCPVKSTTLCATTNILGHTELSKISHVKTVPSGGTVLGDDAEASFVATVLRGVVRVTKSMRDGREQIVGLVYPGEFFGRLFADRTSFSYEAASDLVLCVMDRHGFEAVLQRHPELEHEIMLRGFNDLARAYERSMLLTAQSTLERVSTYLLVTLDRREQLLEHMSVELHKRVSVSVLTRRDMASYLGTTIETISRHVHYLAAQGVIRIIDASHFEVLNHIRLMSISGLTGSDLAVLSGRPPSSTTSAINSGYK</sequence>
<dbReference type="GO" id="GO:0005829">
    <property type="term" value="C:cytosol"/>
    <property type="evidence" value="ECO:0007669"/>
    <property type="project" value="TreeGrafter"/>
</dbReference>
<dbReference type="Gene3D" id="1.10.10.10">
    <property type="entry name" value="Winged helix-like DNA-binding domain superfamily/Winged helix DNA-binding domain"/>
    <property type="match status" value="1"/>
</dbReference>
<keyword evidence="2" id="KW-0238">DNA-binding</keyword>
<dbReference type="InterPro" id="IPR036390">
    <property type="entry name" value="WH_DNA-bd_sf"/>
</dbReference>
<dbReference type="SMART" id="SM00419">
    <property type="entry name" value="HTH_CRP"/>
    <property type="match status" value="1"/>
</dbReference>
<evidence type="ECO:0000259" key="4">
    <source>
        <dbReference type="PROSITE" id="PS50042"/>
    </source>
</evidence>
<feature type="domain" description="Cyclic nucleotide-binding" evidence="4">
    <location>
        <begin position="42"/>
        <end position="134"/>
    </location>
</feature>
<dbReference type="Gene3D" id="2.60.120.10">
    <property type="entry name" value="Jelly Rolls"/>
    <property type="match status" value="1"/>
</dbReference>
<name>A0A1I1GVL1_9HYPH</name>
<dbReference type="PANTHER" id="PTHR24567:SF28">
    <property type="entry name" value="LISTERIOLYSIN REGULATORY PROTEIN"/>
    <property type="match status" value="1"/>
</dbReference>
<dbReference type="SUPFAM" id="SSF46785">
    <property type="entry name" value="Winged helix' DNA-binding domain"/>
    <property type="match status" value="1"/>
</dbReference>
<dbReference type="GO" id="GO:0003700">
    <property type="term" value="F:DNA-binding transcription factor activity"/>
    <property type="evidence" value="ECO:0007669"/>
    <property type="project" value="InterPro"/>
</dbReference>
<dbReference type="InterPro" id="IPR014710">
    <property type="entry name" value="RmlC-like_jellyroll"/>
</dbReference>
<accession>A0A1I1GVL1</accession>
<protein>
    <submittedName>
        <fullName evidence="6">Transcriptional regulator, Crp/Fnr family</fullName>
    </submittedName>
</protein>
<dbReference type="PROSITE" id="PS50042">
    <property type="entry name" value="CNMP_BINDING_3"/>
    <property type="match status" value="1"/>
</dbReference>
<evidence type="ECO:0000313" key="7">
    <source>
        <dbReference type="Proteomes" id="UP000182258"/>
    </source>
</evidence>
<keyword evidence="1" id="KW-0805">Transcription regulation</keyword>
<dbReference type="PANTHER" id="PTHR24567">
    <property type="entry name" value="CRP FAMILY TRANSCRIPTIONAL REGULATORY PROTEIN"/>
    <property type="match status" value="1"/>
</dbReference>
<gene>
    <name evidence="6" type="ORF">SAMN04488059_102325</name>
</gene>
<evidence type="ECO:0000256" key="1">
    <source>
        <dbReference type="ARBA" id="ARBA00023015"/>
    </source>
</evidence>
<evidence type="ECO:0000313" key="6">
    <source>
        <dbReference type="EMBL" id="SFC15857.1"/>
    </source>
</evidence>
<evidence type="ECO:0000259" key="5">
    <source>
        <dbReference type="PROSITE" id="PS51063"/>
    </source>
</evidence>
<dbReference type="InterPro" id="IPR036388">
    <property type="entry name" value="WH-like_DNA-bd_sf"/>
</dbReference>
<dbReference type="InterPro" id="IPR018490">
    <property type="entry name" value="cNMP-bd_dom_sf"/>
</dbReference>
<dbReference type="SMART" id="SM00100">
    <property type="entry name" value="cNMP"/>
    <property type="match status" value="1"/>
</dbReference>
<dbReference type="Pfam" id="PF13545">
    <property type="entry name" value="HTH_Crp_2"/>
    <property type="match status" value="1"/>
</dbReference>
<dbReference type="Proteomes" id="UP000182258">
    <property type="component" value="Unassembled WGS sequence"/>
</dbReference>
<organism evidence="6 7">
    <name type="scientific">Devosia psychrophila</name>
    <dbReference type="NCBI Taxonomy" id="728005"/>
    <lineage>
        <taxon>Bacteria</taxon>
        <taxon>Pseudomonadati</taxon>
        <taxon>Pseudomonadota</taxon>
        <taxon>Alphaproteobacteria</taxon>
        <taxon>Hyphomicrobiales</taxon>
        <taxon>Devosiaceae</taxon>
        <taxon>Devosia</taxon>
    </lineage>
</organism>
<evidence type="ECO:0000256" key="2">
    <source>
        <dbReference type="ARBA" id="ARBA00023125"/>
    </source>
</evidence>
<reference evidence="6 7" key="1">
    <citation type="submission" date="2016-10" db="EMBL/GenBank/DDBJ databases">
        <authorList>
            <person name="de Groot N.N."/>
        </authorList>
    </citation>
    <scope>NUCLEOTIDE SEQUENCE [LARGE SCALE GENOMIC DNA]</scope>
    <source>
        <strain evidence="6 7">CGMCC 1.10210</strain>
    </source>
</reference>
<dbReference type="InterPro" id="IPR012318">
    <property type="entry name" value="HTH_CRP"/>
</dbReference>